<name>A0A0U2W9M7_9BACL</name>
<dbReference type="PANTHER" id="PTHR38032:SF1">
    <property type="entry name" value="RNA-BINDING PROTEIN KHPB N-TERMINAL DOMAIN-CONTAINING PROTEIN"/>
    <property type="match status" value="1"/>
</dbReference>
<dbReference type="Proteomes" id="UP000061660">
    <property type="component" value="Chromosome"/>
</dbReference>
<dbReference type="Pfam" id="PF03961">
    <property type="entry name" value="FapA"/>
    <property type="match status" value="1"/>
</dbReference>
<protein>
    <recommendedName>
        <fullName evidence="1">Flagellar Assembly Protein A N-terminal region domain-containing protein</fullName>
    </recommendedName>
</protein>
<keyword evidence="3" id="KW-1185">Reference proteome</keyword>
<dbReference type="PANTHER" id="PTHR38032">
    <property type="entry name" value="POLYMERASE-RELATED"/>
    <property type="match status" value="1"/>
</dbReference>
<dbReference type="PATRIC" id="fig|162209.4.peg.2941"/>
<evidence type="ECO:0000313" key="2">
    <source>
        <dbReference type="EMBL" id="ALS23134.1"/>
    </source>
</evidence>
<dbReference type="KEGG" id="pnp:IJ22_27610"/>
<dbReference type="OrthoDB" id="1279at2"/>
<proteinExistence type="predicted"/>
<feature type="domain" description="Flagellar Assembly Protein A N-terminal region" evidence="1">
    <location>
        <begin position="107"/>
        <end position="299"/>
    </location>
</feature>
<dbReference type="RefSeq" id="WP_062409184.1">
    <property type="nucleotide sequence ID" value="NZ_CP013652.1"/>
</dbReference>
<dbReference type="AlphaFoldDB" id="A0A0U2W9M7"/>
<dbReference type="Pfam" id="PF20250">
    <property type="entry name" value="FapA_N"/>
    <property type="match status" value="1"/>
</dbReference>
<gene>
    <name evidence="2" type="ORF">IJ22_27610</name>
</gene>
<evidence type="ECO:0000259" key="1">
    <source>
        <dbReference type="Pfam" id="PF20250"/>
    </source>
</evidence>
<reference evidence="2 3" key="2">
    <citation type="journal article" date="2016" name="Genome Announc.">
        <title>Complete Genome Sequences of Two Interactive Moderate Thermophiles, Paenibacillus napthalenovorans 32O-Y and Paenibacillus sp. 32O-W.</title>
        <authorList>
            <person name="Butler R.R.III."/>
            <person name="Wang J."/>
            <person name="Stark B.C."/>
            <person name="Pombert J.F."/>
        </authorList>
    </citation>
    <scope>NUCLEOTIDE SEQUENCE [LARGE SCALE GENOMIC DNA]</scope>
    <source>
        <strain evidence="2 3">32O-Y</strain>
    </source>
</reference>
<dbReference type="InterPro" id="IPR046865">
    <property type="entry name" value="FapA_b_solenoid"/>
</dbReference>
<organism evidence="2 3">
    <name type="scientific">Paenibacillus naphthalenovorans</name>
    <dbReference type="NCBI Taxonomy" id="162209"/>
    <lineage>
        <taxon>Bacteria</taxon>
        <taxon>Bacillati</taxon>
        <taxon>Bacillota</taxon>
        <taxon>Bacilli</taxon>
        <taxon>Bacillales</taxon>
        <taxon>Paenibacillaceae</taxon>
        <taxon>Paenibacillus</taxon>
    </lineage>
</organism>
<evidence type="ECO:0000313" key="3">
    <source>
        <dbReference type="Proteomes" id="UP000061660"/>
    </source>
</evidence>
<sequence length="636" mass="70909">MSDSITEMELVKMIKSLALDSAPNGAGLSDYSKEEALGGHKENTNRGWFSVSGNEIFVHTSDDEMSPLTIEAIPPVKLTVNGEAVSGTVTVTSKDKLEWSVEESPLFEIQVSEDRMQAYLLVHSPVRYVWKLSECEPAAHLVLRAEEDQSIILNKLEFNDIILELDRLSITKNRNIGAVFEEVLNPTFEPILIARGKPPVPGKDAELQLFFTEQVENQYVEIGGVVDYRNHLNIPSVTPGDVIARKIPPEEGTVGYDVYGNFIRPKEPKDIVIVAKDGVQIREDGFVIALREGRPRITGNQTKFFDITKAYIVPGDVNIETGHIVFSGDIIIYGNVMESMIVESLGNVYISGSVYNATVTATGSIYIQGNAIKSNLYSGYFGVLYNRLYNNSKLLMSQFEQLLEAAKLLFEMVEKKGQKPHYGQIILLLVENKFKDIYKLAKEALSVIINIRSRDKTAWLNLKDMLERFLQLSRMPQLISHGTILGILNSLRETVQHVGSMQEAKVRIDIGQCHLSTLKSNGDILIRKEGVLQSDLYSAANIVFYDKDAVCRGSRLEADGMISAMMVGGQTGAPSVLRSKTKIILKSMSSGRVCIENYCIEILEHMENQTIDMEWVKSRVYSARGIQNQQTNGKLA</sequence>
<reference evidence="3" key="1">
    <citation type="submission" date="2015-12" db="EMBL/GenBank/DDBJ databases">
        <title>Complete genome sequences of two moderately thermophilic Paenibacillus species.</title>
        <authorList>
            <person name="Butler R.III."/>
            <person name="Wang J."/>
            <person name="Stark B.C."/>
            <person name="Pombert J.-F."/>
        </authorList>
    </citation>
    <scope>NUCLEOTIDE SEQUENCE [LARGE SCALE GENOMIC DNA]</scope>
    <source>
        <strain evidence="3">32O-Y</strain>
    </source>
</reference>
<dbReference type="EMBL" id="CP013652">
    <property type="protein sequence ID" value="ALS23134.1"/>
    <property type="molecule type" value="Genomic_DNA"/>
</dbReference>
<accession>A0A0U2W9M7</accession>
<dbReference type="STRING" id="162209.IJ22_27610"/>
<dbReference type="InterPro" id="IPR046866">
    <property type="entry name" value="FapA_N"/>
</dbReference>
<dbReference type="InterPro" id="IPR005646">
    <property type="entry name" value="FapA"/>
</dbReference>